<gene>
    <name evidence="2" type="ORF">E6O75_ATG04994</name>
</gene>
<evidence type="ECO:0000313" key="3">
    <source>
        <dbReference type="Proteomes" id="UP000298493"/>
    </source>
</evidence>
<evidence type="ECO:0000313" key="2">
    <source>
        <dbReference type="EMBL" id="TID21599.1"/>
    </source>
</evidence>
<organism evidence="2 3">
    <name type="scientific">Venturia nashicola</name>
    <dbReference type="NCBI Taxonomy" id="86259"/>
    <lineage>
        <taxon>Eukaryota</taxon>
        <taxon>Fungi</taxon>
        <taxon>Dikarya</taxon>
        <taxon>Ascomycota</taxon>
        <taxon>Pezizomycotina</taxon>
        <taxon>Dothideomycetes</taxon>
        <taxon>Pleosporomycetidae</taxon>
        <taxon>Venturiales</taxon>
        <taxon>Venturiaceae</taxon>
        <taxon>Venturia</taxon>
    </lineage>
</organism>
<feature type="signal peptide" evidence="1">
    <location>
        <begin position="1"/>
        <end position="21"/>
    </location>
</feature>
<dbReference type="STRING" id="86259.A0A4Z1PID9"/>
<dbReference type="Proteomes" id="UP000298493">
    <property type="component" value="Unassembled WGS sequence"/>
</dbReference>
<evidence type="ECO:0000256" key="1">
    <source>
        <dbReference type="SAM" id="SignalP"/>
    </source>
</evidence>
<reference evidence="2 3" key="1">
    <citation type="submission" date="2019-04" db="EMBL/GenBank/DDBJ databases">
        <title>High contiguity whole genome sequence and gene annotation resource for two Venturia nashicola isolates.</title>
        <authorList>
            <person name="Prokchorchik M."/>
            <person name="Won K."/>
            <person name="Lee Y."/>
            <person name="Choi E.D."/>
            <person name="Segonzac C."/>
            <person name="Sohn K.H."/>
        </authorList>
    </citation>
    <scope>NUCLEOTIDE SEQUENCE [LARGE SCALE GENOMIC DNA]</scope>
    <source>
        <strain evidence="2 3">PRI2</strain>
    </source>
</reference>
<keyword evidence="1" id="KW-0732">Signal</keyword>
<dbReference type="EMBL" id="SNSC02000009">
    <property type="protein sequence ID" value="TID21599.1"/>
    <property type="molecule type" value="Genomic_DNA"/>
</dbReference>
<keyword evidence="3" id="KW-1185">Reference proteome</keyword>
<comment type="caution">
    <text evidence="2">The sequence shown here is derived from an EMBL/GenBank/DDBJ whole genome shotgun (WGS) entry which is preliminary data.</text>
</comment>
<dbReference type="AlphaFoldDB" id="A0A4Z1PID9"/>
<accession>A0A4Z1PID9</accession>
<feature type="chain" id="PRO_5021417590" evidence="1">
    <location>
        <begin position="22"/>
        <end position="385"/>
    </location>
</feature>
<proteinExistence type="predicted"/>
<dbReference type="PROSITE" id="PS51257">
    <property type="entry name" value="PROKAR_LIPOPROTEIN"/>
    <property type="match status" value="1"/>
</dbReference>
<protein>
    <submittedName>
        <fullName evidence="2">Uncharacterized protein</fullName>
    </submittedName>
</protein>
<sequence>MRFLRSSNLFGLAVVASCVSASVENQGLQRRVANSTCLTFGIDFQDGGSYFINQNSTEQFTAVSQFEGCNEAYADVWFVPPSGDEITCSELLTTPSDTNVVTTCPIAKNQLSTGNYSMLIFGDNADGFPFAYERDFQLSVGPQETVTVTPTVTFNITSFPHTTVTSTSTQLVTSTVNATTTYSEPAFTANVTQTVRPRPTTTTVTKTITWNRTRYTHTASLIYSTVTASCTVPPRPAYPDPTMTYHPRNFMPPAMKNNYQKKSERAPRIFKRAPDAPTITVSASPVLNVTSTVYGSTVTDTASAIESQTIYTTLAPPTIKAGTDTISVTTTLPTPIRTKLIFTYTTDVTTITDAHTYTFTRTTTPYAVKTDCREAGGHFGNGWRL</sequence>
<name>A0A4Z1PID9_9PEZI</name>